<feature type="transmembrane region" description="Helical" evidence="2">
    <location>
        <begin position="305"/>
        <end position="329"/>
    </location>
</feature>
<evidence type="ECO:0000256" key="2">
    <source>
        <dbReference type="SAM" id="Phobius"/>
    </source>
</evidence>
<dbReference type="PATRIC" id="fig|446465.5.peg.105"/>
<evidence type="ECO:0000313" key="4">
    <source>
        <dbReference type="Proteomes" id="UP000001919"/>
    </source>
</evidence>
<organism evidence="3 4">
    <name type="scientific">Brachybacterium faecium (strain ATCC 43885 / DSM 4810 / JCM 11609 / LMG 19847 / NBRC 14762 / NCIMB 9860 / 6-10)</name>
    <dbReference type="NCBI Taxonomy" id="446465"/>
    <lineage>
        <taxon>Bacteria</taxon>
        <taxon>Bacillati</taxon>
        <taxon>Actinomycetota</taxon>
        <taxon>Actinomycetes</taxon>
        <taxon>Micrococcales</taxon>
        <taxon>Dermabacteraceae</taxon>
        <taxon>Brachybacterium</taxon>
    </lineage>
</organism>
<name>C7MF90_BRAFD</name>
<dbReference type="OrthoDB" id="4336304at2"/>
<dbReference type="HOGENOM" id="CLU_051827_1_0_11"/>
<keyword evidence="2" id="KW-1133">Transmembrane helix</keyword>
<protein>
    <recommendedName>
        <fullName evidence="5">DUF916 domain-containing protein</fullName>
    </recommendedName>
</protein>
<keyword evidence="4" id="KW-1185">Reference proteome</keyword>
<dbReference type="eggNOG" id="COG1470">
    <property type="taxonomic scope" value="Bacteria"/>
</dbReference>
<proteinExistence type="predicted"/>
<dbReference type="AlphaFoldDB" id="C7MF90"/>
<sequence length="378" mass="38999">MHPRDAPIHRTPPRGRARLAALVAAILLGLVGVAGTPAALADGEPDPATRWAVTPADESGRDGRSSLQHALDPGESLTEHIAVHNLGDRQETFRLSAADGFTTATGRFDMLASEEKSTDAGTWIDIAPEVTVDAGESVVVPLTITVPQQAEPGDHPAGVAASVLSTRSAGEDTSLGVESRVGVKVTTRVTGELAPAVGVGDVSATYDGSWNPFRPGEVTATFEVTNEGNARLSIAGTAAAGTGAAVFPAEGEQLGELLPGDAREVSVVIDGAWPAFRLPGRVHVAPEVAVLDGTSAELDAAEATFGVWALPLPQLLVLVALMLMAGAAIGGRRRSRRRLDALLDQAREEGRRSAGPTAPPARMPHRRPAPGGETGGEE</sequence>
<dbReference type="Proteomes" id="UP000001919">
    <property type="component" value="Chromosome"/>
</dbReference>
<evidence type="ECO:0000256" key="1">
    <source>
        <dbReference type="SAM" id="MobiDB-lite"/>
    </source>
</evidence>
<evidence type="ECO:0008006" key="5">
    <source>
        <dbReference type="Google" id="ProtNLM"/>
    </source>
</evidence>
<dbReference type="EMBL" id="CP001643">
    <property type="protein sequence ID" value="ACU83990.1"/>
    <property type="molecule type" value="Genomic_DNA"/>
</dbReference>
<keyword evidence="2" id="KW-0472">Membrane</keyword>
<gene>
    <name evidence="3" type="ordered locus">Bfae_01080</name>
</gene>
<dbReference type="STRING" id="446465.Bfae_01080"/>
<reference evidence="3 4" key="1">
    <citation type="journal article" date="2009" name="Stand. Genomic Sci.">
        <title>Complete genome sequence of Brachybacterium faecium type strain (Schefferle 6-10).</title>
        <authorList>
            <person name="Lapidus A."/>
            <person name="Pukall R."/>
            <person name="Labuttii K."/>
            <person name="Copeland A."/>
            <person name="Del Rio T.G."/>
            <person name="Nolan M."/>
            <person name="Chen F."/>
            <person name="Lucas S."/>
            <person name="Tice H."/>
            <person name="Cheng J.F."/>
            <person name="Bruce D."/>
            <person name="Goodwin L."/>
            <person name="Pitluck S."/>
            <person name="Rohde M."/>
            <person name="Goker M."/>
            <person name="Pati A."/>
            <person name="Ivanova N."/>
            <person name="Mavrommatis K."/>
            <person name="Chen A."/>
            <person name="Palaniappan K."/>
            <person name="D'haeseleer P."/>
            <person name="Chain P."/>
            <person name="Bristow J."/>
            <person name="Eisen J.A."/>
            <person name="Markowitz V."/>
            <person name="Hugenholtz P."/>
            <person name="Kyrpides N.C."/>
            <person name="Klenk H.P."/>
        </authorList>
    </citation>
    <scope>NUCLEOTIDE SEQUENCE [LARGE SCALE GENOMIC DNA]</scope>
    <source>
        <strain evidence="4">ATCC 43885 / DSM 4810 / JCM 11609 / LMG 19847 / NBRC 14762 / NCIMB 9860 / 6-10</strain>
    </source>
</reference>
<evidence type="ECO:0000313" key="3">
    <source>
        <dbReference type="EMBL" id="ACU83990.1"/>
    </source>
</evidence>
<feature type="region of interest" description="Disordered" evidence="1">
    <location>
        <begin position="344"/>
        <end position="378"/>
    </location>
</feature>
<keyword evidence="2" id="KW-0812">Transmembrane</keyword>
<feature type="region of interest" description="Disordered" evidence="1">
    <location>
        <begin position="42"/>
        <end position="70"/>
    </location>
</feature>
<accession>C7MF90</accession>
<dbReference type="KEGG" id="bfa:Bfae_01080"/>